<keyword evidence="1" id="KW-0812">Transmembrane</keyword>
<dbReference type="STRING" id="308853.SAMN05421752_102135"/>
<accession>A0A1N7DBN1</accession>
<keyword evidence="3" id="KW-1185">Reference proteome</keyword>
<protein>
    <submittedName>
        <fullName evidence="2">Uncharacterized membrane protein HdeD, DUF308 family</fullName>
    </submittedName>
</protein>
<evidence type="ECO:0000256" key="1">
    <source>
        <dbReference type="SAM" id="Phobius"/>
    </source>
</evidence>
<dbReference type="AlphaFoldDB" id="A0A1N7DBN1"/>
<feature type="transmembrane region" description="Helical" evidence="1">
    <location>
        <begin position="20"/>
        <end position="40"/>
    </location>
</feature>
<keyword evidence="1" id="KW-0472">Membrane</keyword>
<dbReference type="PANTHER" id="PTHR34989">
    <property type="entry name" value="PROTEIN HDED"/>
    <property type="match status" value="1"/>
</dbReference>
<dbReference type="PANTHER" id="PTHR34989:SF1">
    <property type="entry name" value="PROTEIN HDED"/>
    <property type="match status" value="1"/>
</dbReference>
<dbReference type="Proteomes" id="UP000185936">
    <property type="component" value="Unassembled WGS sequence"/>
</dbReference>
<dbReference type="RefSeq" id="WP_076607839.1">
    <property type="nucleotide sequence ID" value="NZ_FTNR01000002.1"/>
</dbReference>
<feature type="transmembrane region" description="Helical" evidence="1">
    <location>
        <begin position="46"/>
        <end position="65"/>
    </location>
</feature>
<dbReference type="GO" id="GO:0005886">
    <property type="term" value="C:plasma membrane"/>
    <property type="evidence" value="ECO:0007669"/>
    <property type="project" value="TreeGrafter"/>
</dbReference>
<dbReference type="InterPro" id="IPR052712">
    <property type="entry name" value="Acid_resist_chaperone_HdeD"/>
</dbReference>
<proteinExistence type="predicted"/>
<evidence type="ECO:0000313" key="3">
    <source>
        <dbReference type="Proteomes" id="UP000185936"/>
    </source>
</evidence>
<feature type="transmembrane region" description="Helical" evidence="1">
    <location>
        <begin position="133"/>
        <end position="153"/>
    </location>
</feature>
<name>A0A1N7DBN1_9EURY</name>
<feature type="transmembrane region" description="Helical" evidence="1">
    <location>
        <begin position="159"/>
        <end position="182"/>
    </location>
</feature>
<feature type="transmembrane region" description="Helical" evidence="1">
    <location>
        <begin position="77"/>
        <end position="95"/>
    </location>
</feature>
<reference evidence="3" key="1">
    <citation type="submission" date="2017-01" db="EMBL/GenBank/DDBJ databases">
        <authorList>
            <person name="Varghese N."/>
            <person name="Submissions S."/>
        </authorList>
    </citation>
    <scope>NUCLEOTIDE SEQUENCE [LARGE SCALE GENOMIC DNA]</scope>
    <source>
        <strain evidence="3">type strain: HArc-</strain>
    </source>
</reference>
<organism evidence="2 3">
    <name type="scientific">Natronorubrum thiooxidans</name>
    <dbReference type="NCBI Taxonomy" id="308853"/>
    <lineage>
        <taxon>Archaea</taxon>
        <taxon>Methanobacteriati</taxon>
        <taxon>Methanobacteriota</taxon>
        <taxon>Stenosarchaea group</taxon>
        <taxon>Halobacteria</taxon>
        <taxon>Halobacteriales</taxon>
        <taxon>Natrialbaceae</taxon>
        <taxon>Natronorubrum</taxon>
    </lineage>
</organism>
<dbReference type="EMBL" id="FTNR01000002">
    <property type="protein sequence ID" value="SIR73249.1"/>
    <property type="molecule type" value="Genomic_DNA"/>
</dbReference>
<sequence length="199" mass="20310">MSSVTTENSPADEYPQKQSWQTLAIAGGVLGLIGLFAIVFPFATGISITLGLGVLLVLGGIVHAAHAFTVRGWSGSLWQLSLAIVSIVAGLLLIVNPVVALASLTLLLVGYLLVDGVAELWMATRMTDRPGRAAVAVSGVLSLLLAGLLWVGFPASAAWAIGLLVGISLLTTGISMGVVAAANRSLEKESPSAAEPRGA</sequence>
<gene>
    <name evidence="2" type="ORF">SAMN05421752_102135</name>
</gene>
<evidence type="ECO:0000313" key="2">
    <source>
        <dbReference type="EMBL" id="SIR73249.1"/>
    </source>
</evidence>
<dbReference type="InterPro" id="IPR005325">
    <property type="entry name" value="DUF308_memb"/>
</dbReference>
<dbReference type="OrthoDB" id="163497at2157"/>
<keyword evidence="1" id="KW-1133">Transmembrane helix</keyword>
<dbReference type="Pfam" id="PF03729">
    <property type="entry name" value="DUF308"/>
    <property type="match status" value="1"/>
</dbReference>